<dbReference type="InterPro" id="IPR004564">
    <property type="entry name" value="OM_lipoprot_carrier_LolA-like"/>
</dbReference>
<keyword evidence="4" id="KW-0653">Protein transport</keyword>
<dbReference type="CDD" id="cd16325">
    <property type="entry name" value="LolA"/>
    <property type="match status" value="1"/>
</dbReference>
<name>A0A2T5P587_9PSED</name>
<evidence type="ECO:0000256" key="1">
    <source>
        <dbReference type="ARBA" id="ARBA00011245"/>
    </source>
</evidence>
<dbReference type="Pfam" id="PF19574">
    <property type="entry name" value="LolA_3"/>
    <property type="match status" value="1"/>
</dbReference>
<accession>A0A2T5P587</accession>
<dbReference type="RefSeq" id="WP_108108536.1">
    <property type="nucleotide sequence ID" value="NZ_QASN01000021.1"/>
</dbReference>
<gene>
    <name evidence="6" type="ORF">DBO85_16660</name>
</gene>
<feature type="signal peptide" evidence="5">
    <location>
        <begin position="1"/>
        <end position="18"/>
    </location>
</feature>
<keyword evidence="7" id="KW-1185">Reference proteome</keyword>
<dbReference type="Proteomes" id="UP000244064">
    <property type="component" value="Unassembled WGS sequence"/>
</dbReference>
<comment type="caution">
    <text evidence="6">The sequence shown here is derived from an EMBL/GenBank/DDBJ whole genome shotgun (WGS) entry which is preliminary data.</text>
</comment>
<dbReference type="EMBL" id="QASN01000021">
    <property type="protein sequence ID" value="PTU72891.1"/>
    <property type="molecule type" value="Genomic_DNA"/>
</dbReference>
<reference evidence="6 7" key="1">
    <citation type="submission" date="2018-04" db="EMBL/GenBank/DDBJ databases">
        <title>Pseudomonas sp. nov., isolated from mangrove soil.</title>
        <authorList>
            <person name="Chen C."/>
        </authorList>
    </citation>
    <scope>NUCLEOTIDE SEQUENCE [LARGE SCALE GENOMIC DNA]</scope>
    <source>
        <strain evidence="6 7">TC-11</strain>
    </source>
</reference>
<evidence type="ECO:0000256" key="4">
    <source>
        <dbReference type="ARBA" id="ARBA00022927"/>
    </source>
</evidence>
<evidence type="ECO:0000313" key="7">
    <source>
        <dbReference type="Proteomes" id="UP000244064"/>
    </source>
</evidence>
<feature type="chain" id="PRO_5015408892" description="Outer membrane lipoprotein carrier protein LolA" evidence="5">
    <location>
        <begin position="19"/>
        <end position="182"/>
    </location>
</feature>
<evidence type="ECO:0000256" key="3">
    <source>
        <dbReference type="ARBA" id="ARBA00022729"/>
    </source>
</evidence>
<evidence type="ECO:0000256" key="5">
    <source>
        <dbReference type="SAM" id="SignalP"/>
    </source>
</evidence>
<evidence type="ECO:0008006" key="8">
    <source>
        <dbReference type="Google" id="ProtNLM"/>
    </source>
</evidence>
<dbReference type="Gene3D" id="2.50.20.10">
    <property type="entry name" value="Lipoprotein localisation LolA/LolB/LppX"/>
    <property type="match status" value="1"/>
</dbReference>
<comment type="subunit">
    <text evidence="1">Monomer.</text>
</comment>
<protein>
    <recommendedName>
        <fullName evidence="8">Outer membrane lipoprotein carrier protein LolA</fullName>
    </recommendedName>
</protein>
<sequence length="182" mass="20832">MRALLLAALLLCTGVLQAETVDELEARLGALRPVNGSFIQEKHLRALPQPLTSTGLFELTPEHGLLWQVRSPLQQDYRIDDSGISRLTPQGWQEQPGRDAAAHQSRLFLSLLRGDRKRLEENFEVLYKGDDNAWQVELLPRSSLMRQVFTRISVEGSEHVERIELFETQGDRTLLRLTSQYR</sequence>
<dbReference type="InterPro" id="IPR029046">
    <property type="entry name" value="LolA/LolB/LppX"/>
</dbReference>
<keyword evidence="2" id="KW-0813">Transport</keyword>
<keyword evidence="3 5" id="KW-0732">Signal</keyword>
<proteinExistence type="predicted"/>
<dbReference type="SUPFAM" id="SSF89392">
    <property type="entry name" value="Prokaryotic lipoproteins and lipoprotein localization factors"/>
    <property type="match status" value="1"/>
</dbReference>
<dbReference type="AlphaFoldDB" id="A0A2T5P587"/>
<evidence type="ECO:0000313" key="6">
    <source>
        <dbReference type="EMBL" id="PTU72891.1"/>
    </source>
</evidence>
<organism evidence="6 7">
    <name type="scientific">Pseudomonas mangrovi</name>
    <dbReference type="NCBI Taxonomy" id="2161748"/>
    <lineage>
        <taxon>Bacteria</taxon>
        <taxon>Pseudomonadati</taxon>
        <taxon>Pseudomonadota</taxon>
        <taxon>Gammaproteobacteria</taxon>
        <taxon>Pseudomonadales</taxon>
        <taxon>Pseudomonadaceae</taxon>
        <taxon>Pseudomonas</taxon>
    </lineage>
</organism>
<evidence type="ECO:0000256" key="2">
    <source>
        <dbReference type="ARBA" id="ARBA00022448"/>
    </source>
</evidence>
<dbReference type="GO" id="GO:0015031">
    <property type="term" value="P:protein transport"/>
    <property type="evidence" value="ECO:0007669"/>
    <property type="project" value="UniProtKB-KW"/>
</dbReference>
<dbReference type="OrthoDB" id="7025041at2"/>